<dbReference type="PANTHER" id="PTHR23074">
    <property type="entry name" value="AAA DOMAIN-CONTAINING"/>
    <property type="match status" value="1"/>
</dbReference>
<dbReference type="InterPro" id="IPR007330">
    <property type="entry name" value="MIT_dom"/>
</dbReference>
<dbReference type="Pfam" id="PF00004">
    <property type="entry name" value="AAA"/>
    <property type="match status" value="1"/>
</dbReference>
<dbReference type="PROSITE" id="PS00674">
    <property type="entry name" value="AAA"/>
    <property type="match status" value="1"/>
</dbReference>
<evidence type="ECO:0000256" key="5">
    <source>
        <dbReference type="ARBA" id="ARBA00022741"/>
    </source>
</evidence>
<dbReference type="Gene3D" id="3.40.50.300">
    <property type="entry name" value="P-loop containing nucleotide triphosphate hydrolases"/>
    <property type="match status" value="1"/>
</dbReference>
<proteinExistence type="evidence at transcript level"/>
<dbReference type="GO" id="GO:0007033">
    <property type="term" value="P:vacuole organization"/>
    <property type="evidence" value="ECO:0007669"/>
    <property type="project" value="TreeGrafter"/>
</dbReference>
<dbReference type="SMART" id="SM00382">
    <property type="entry name" value="AAA"/>
    <property type="match status" value="1"/>
</dbReference>
<keyword evidence="8 12" id="KW-0067">ATP-binding</keyword>
<dbReference type="SUPFAM" id="SSF52540">
    <property type="entry name" value="P-loop containing nucleoside triphosphate hydrolases"/>
    <property type="match status" value="1"/>
</dbReference>
<feature type="domain" description="AAA+ ATPase" evidence="14">
    <location>
        <begin position="149"/>
        <end position="289"/>
    </location>
</feature>
<keyword evidence="4" id="KW-0813">Transport</keyword>
<dbReference type="FunFam" id="1.20.58.80:FF:000004">
    <property type="entry name" value="Vacuolar protein sorting-associated protein 4"/>
    <property type="match status" value="1"/>
</dbReference>
<evidence type="ECO:0000259" key="15">
    <source>
        <dbReference type="SMART" id="SM00745"/>
    </source>
</evidence>
<evidence type="ECO:0000256" key="3">
    <source>
        <dbReference type="ARBA" id="ARBA00012674"/>
    </source>
</evidence>
<dbReference type="FunFam" id="3.40.50.300:FF:000043">
    <property type="entry name" value="Vacuolar protein sorting-associated protein 4"/>
    <property type="match status" value="1"/>
</dbReference>
<dbReference type="InterPro" id="IPR041569">
    <property type="entry name" value="AAA_lid_3"/>
</dbReference>
<sequence length="429" mass="48367">MDKNILEKGIAVIKKATEKDNKEEYQEAFTLYLRGCQYLTTAIKYEQNANLRQMIKQKIGAYLTRCEDLQGHLKESETAEKEEKTSKAASKPSKEASEMREKIKEAIVIKKPNIKWSDVAGLKTAKGMLMEAVIYPIKYPQFFTGKRTPWKGILLYGPPGTGKTFLAKAVATEANNSTFLSISTADLMSKYVGEGEKMVRALFETAREHQPAIIFIDEIEAFASDRESASSSGGSDSAKRMLTEFLVQMDGVGNDSDNLLVLGATNLPWTLDSAIRRRFEKRILIPLPDVEARIAMFKIHIGNTPCELGTQDFVHFGQATEGFSGSDIKNIVRDALYEPLRTMQMATHFRKVENPDNSHPEDWQYIPCSPGHPQAEEHNLPDLPPERMRLLDVSRLDFEKVLQNARPSVSDEDVEKHRVWTDRFGTEGT</sequence>
<dbReference type="Pfam" id="PF17862">
    <property type="entry name" value="AAA_lid_3"/>
    <property type="match status" value="1"/>
</dbReference>
<evidence type="ECO:0000256" key="8">
    <source>
        <dbReference type="ARBA" id="ARBA00022840"/>
    </source>
</evidence>
<keyword evidence="9" id="KW-0653">Protein transport</keyword>
<dbReference type="GO" id="GO:0005524">
    <property type="term" value="F:ATP binding"/>
    <property type="evidence" value="ECO:0007669"/>
    <property type="project" value="UniProtKB-KW"/>
</dbReference>
<evidence type="ECO:0000256" key="10">
    <source>
        <dbReference type="ARBA" id="ARBA00023136"/>
    </source>
</evidence>
<comment type="similarity">
    <text evidence="2 12">Belongs to the AAA ATPase family.</text>
</comment>
<keyword evidence="6" id="KW-0967">Endosome</keyword>
<organism evidence="16">
    <name type="scientific">Hirondellea gigas</name>
    <dbReference type="NCBI Taxonomy" id="1518452"/>
    <lineage>
        <taxon>Eukaryota</taxon>
        <taxon>Metazoa</taxon>
        <taxon>Ecdysozoa</taxon>
        <taxon>Arthropoda</taxon>
        <taxon>Crustacea</taxon>
        <taxon>Multicrustacea</taxon>
        <taxon>Malacostraca</taxon>
        <taxon>Eumalacostraca</taxon>
        <taxon>Peracarida</taxon>
        <taxon>Amphipoda</taxon>
        <taxon>Amphilochidea</taxon>
        <taxon>Lysianassida</taxon>
        <taxon>Lysianassidira</taxon>
        <taxon>Lysianassoidea</taxon>
        <taxon>Lysianassidae</taxon>
        <taxon>Hirondellea</taxon>
    </lineage>
</organism>
<evidence type="ECO:0000313" key="16">
    <source>
        <dbReference type="EMBL" id="LAC24179.1"/>
    </source>
</evidence>
<comment type="catalytic activity">
    <reaction evidence="11">
        <text>ATP + H2O = ADP + phosphate + H(+)</text>
        <dbReference type="Rhea" id="RHEA:13065"/>
        <dbReference type="ChEBI" id="CHEBI:15377"/>
        <dbReference type="ChEBI" id="CHEBI:15378"/>
        <dbReference type="ChEBI" id="CHEBI:30616"/>
        <dbReference type="ChEBI" id="CHEBI:43474"/>
        <dbReference type="ChEBI" id="CHEBI:456216"/>
        <dbReference type="EC" id="3.6.4.6"/>
    </reaction>
</comment>
<dbReference type="InterPro" id="IPR003959">
    <property type="entry name" value="ATPase_AAA_core"/>
</dbReference>
<dbReference type="PANTHER" id="PTHR23074:SF83">
    <property type="entry name" value="VACUOLAR PROTEIN SORTING-ASSOCIATED PROTEIN 4A"/>
    <property type="match status" value="1"/>
</dbReference>
<dbReference type="InterPro" id="IPR050304">
    <property type="entry name" value="MT-severing_AAA_ATPase"/>
</dbReference>
<dbReference type="InterPro" id="IPR015415">
    <property type="entry name" value="Spast_Vps4_C"/>
</dbReference>
<dbReference type="InterPro" id="IPR003960">
    <property type="entry name" value="ATPase_AAA_CS"/>
</dbReference>
<dbReference type="GO" id="GO:0015031">
    <property type="term" value="P:protein transport"/>
    <property type="evidence" value="ECO:0007669"/>
    <property type="project" value="UniProtKB-KW"/>
</dbReference>
<evidence type="ECO:0000256" key="7">
    <source>
        <dbReference type="ARBA" id="ARBA00022801"/>
    </source>
</evidence>
<dbReference type="Gene3D" id="1.10.8.60">
    <property type="match status" value="1"/>
</dbReference>
<protein>
    <recommendedName>
        <fullName evidence="3">vesicle-fusing ATPase</fullName>
        <ecNumber evidence="3">3.6.4.6</ecNumber>
    </recommendedName>
</protein>
<evidence type="ECO:0000256" key="12">
    <source>
        <dbReference type="RuleBase" id="RU003651"/>
    </source>
</evidence>
<keyword evidence="10" id="KW-0472">Membrane</keyword>
<dbReference type="EMBL" id="IACT01005006">
    <property type="protein sequence ID" value="LAC24179.1"/>
    <property type="molecule type" value="mRNA"/>
</dbReference>
<dbReference type="InterPro" id="IPR027417">
    <property type="entry name" value="P-loop_NTPase"/>
</dbReference>
<evidence type="ECO:0000256" key="11">
    <source>
        <dbReference type="ARBA" id="ARBA00048883"/>
    </source>
</evidence>
<dbReference type="AlphaFoldDB" id="A0A6A7G1E4"/>
<dbReference type="InterPro" id="IPR036181">
    <property type="entry name" value="MIT_dom_sf"/>
</dbReference>
<evidence type="ECO:0000256" key="9">
    <source>
        <dbReference type="ARBA" id="ARBA00022927"/>
    </source>
</evidence>
<dbReference type="SMART" id="SM00745">
    <property type="entry name" value="MIT"/>
    <property type="match status" value="1"/>
</dbReference>
<evidence type="ECO:0000256" key="13">
    <source>
        <dbReference type="SAM" id="MobiDB-lite"/>
    </source>
</evidence>
<evidence type="ECO:0000256" key="2">
    <source>
        <dbReference type="ARBA" id="ARBA00006914"/>
    </source>
</evidence>
<accession>A0A6A7G1E4</accession>
<comment type="subcellular location">
    <subcellularLocation>
        <location evidence="1">Endosome membrane</location>
        <topology evidence="1">Peripheral membrane protein</topology>
    </subcellularLocation>
</comment>
<dbReference type="Pfam" id="PF04212">
    <property type="entry name" value="MIT"/>
    <property type="match status" value="1"/>
</dbReference>
<evidence type="ECO:0000256" key="6">
    <source>
        <dbReference type="ARBA" id="ARBA00022753"/>
    </source>
</evidence>
<evidence type="ECO:0000259" key="14">
    <source>
        <dbReference type="SMART" id="SM00382"/>
    </source>
</evidence>
<feature type="domain" description="MIT" evidence="15">
    <location>
        <begin position="2"/>
        <end position="79"/>
    </location>
</feature>
<evidence type="ECO:0000256" key="4">
    <source>
        <dbReference type="ARBA" id="ARBA00022448"/>
    </source>
</evidence>
<dbReference type="SUPFAM" id="SSF116846">
    <property type="entry name" value="MIT domain"/>
    <property type="match status" value="1"/>
</dbReference>
<keyword evidence="5 12" id="KW-0547">Nucleotide-binding</keyword>
<dbReference type="FunFam" id="1.10.8.60:FF:000015">
    <property type="entry name" value="vacuolar protein sorting-associated protein 4A"/>
    <property type="match status" value="1"/>
</dbReference>
<dbReference type="GO" id="GO:0010008">
    <property type="term" value="C:endosome membrane"/>
    <property type="evidence" value="ECO:0007669"/>
    <property type="project" value="UniProtKB-SubCell"/>
</dbReference>
<dbReference type="Pfam" id="PF09336">
    <property type="entry name" value="Vps4_C"/>
    <property type="match status" value="1"/>
</dbReference>
<reference evidence="16" key="1">
    <citation type="submission" date="2017-11" db="EMBL/GenBank/DDBJ databases">
        <title>The sensing device of the deep-sea amphipod.</title>
        <authorList>
            <person name="Kobayashi H."/>
            <person name="Nagahama T."/>
            <person name="Arai W."/>
            <person name="Sasagawa Y."/>
            <person name="Umeda M."/>
            <person name="Hayashi T."/>
            <person name="Nikaido I."/>
            <person name="Watanabe H."/>
            <person name="Oguri K."/>
            <person name="Kitazato H."/>
            <person name="Fujioka K."/>
            <person name="Kido Y."/>
            <person name="Takami H."/>
        </authorList>
    </citation>
    <scope>NUCLEOTIDE SEQUENCE</scope>
    <source>
        <tissue evidence="16">Whole body</tissue>
    </source>
</reference>
<dbReference type="InterPro" id="IPR003593">
    <property type="entry name" value="AAA+_ATPase"/>
</dbReference>
<name>A0A6A7G1E4_9CRUS</name>
<dbReference type="Gene3D" id="1.20.58.80">
    <property type="entry name" value="Phosphotransferase system, lactose/cellobiose-type IIA subunit"/>
    <property type="match status" value="1"/>
</dbReference>
<keyword evidence="7" id="KW-0378">Hydrolase</keyword>
<evidence type="ECO:0000256" key="1">
    <source>
        <dbReference type="ARBA" id="ARBA00004481"/>
    </source>
</evidence>
<dbReference type="EC" id="3.6.4.6" evidence="3"/>
<dbReference type="GO" id="GO:0016197">
    <property type="term" value="P:endosomal transport"/>
    <property type="evidence" value="ECO:0007669"/>
    <property type="project" value="TreeGrafter"/>
</dbReference>
<feature type="region of interest" description="Disordered" evidence="13">
    <location>
        <begin position="74"/>
        <end position="98"/>
    </location>
</feature>
<dbReference type="GO" id="GO:0016887">
    <property type="term" value="F:ATP hydrolysis activity"/>
    <property type="evidence" value="ECO:0007669"/>
    <property type="project" value="InterPro"/>
</dbReference>